<proteinExistence type="predicted"/>
<feature type="transmembrane region" description="Helical" evidence="1">
    <location>
        <begin position="23"/>
        <end position="40"/>
    </location>
</feature>
<keyword evidence="1" id="KW-0472">Membrane</keyword>
<keyword evidence="3" id="KW-1185">Reference proteome</keyword>
<dbReference type="VEuPathDB" id="VectorBase:GPPI011650"/>
<keyword evidence="1" id="KW-0812">Transmembrane</keyword>
<dbReference type="AlphaFoldDB" id="A0A1B0AX40"/>
<sequence length="87" mass="9612">MIAALLRDFKYSNSEWSSTSENAALFVVFIAAFIVTSFTISHKRFNEIMLVAGLDKRHVLSFSSKAKSGYDSCYHPMNIVSKASLGG</sequence>
<evidence type="ECO:0000313" key="2">
    <source>
        <dbReference type="EnsemblMetazoa" id="GPPI011650-PA"/>
    </source>
</evidence>
<name>A0A1B0AX40_9MUSC</name>
<dbReference type="EnsemblMetazoa" id="GPPI011650-RA">
    <property type="protein sequence ID" value="GPPI011650-PA"/>
    <property type="gene ID" value="GPPI011650"/>
</dbReference>
<keyword evidence="1" id="KW-1133">Transmembrane helix</keyword>
<evidence type="ECO:0000313" key="3">
    <source>
        <dbReference type="Proteomes" id="UP000092460"/>
    </source>
</evidence>
<reference evidence="2" key="2">
    <citation type="submission" date="2020-05" db="UniProtKB">
        <authorList>
            <consortium name="EnsemblMetazoa"/>
        </authorList>
    </citation>
    <scope>IDENTIFICATION</scope>
    <source>
        <strain evidence="2">IAEA</strain>
    </source>
</reference>
<dbReference type="Proteomes" id="UP000092460">
    <property type="component" value="Unassembled WGS sequence"/>
</dbReference>
<dbReference type="EMBL" id="JXJN01005000">
    <property type="status" value="NOT_ANNOTATED_CDS"/>
    <property type="molecule type" value="Genomic_DNA"/>
</dbReference>
<evidence type="ECO:0000256" key="1">
    <source>
        <dbReference type="SAM" id="Phobius"/>
    </source>
</evidence>
<accession>A0A1B0AX40</accession>
<protein>
    <submittedName>
        <fullName evidence="2">Uncharacterized protein</fullName>
    </submittedName>
</protein>
<organism evidence="2 3">
    <name type="scientific">Glossina palpalis gambiensis</name>
    <dbReference type="NCBI Taxonomy" id="67801"/>
    <lineage>
        <taxon>Eukaryota</taxon>
        <taxon>Metazoa</taxon>
        <taxon>Ecdysozoa</taxon>
        <taxon>Arthropoda</taxon>
        <taxon>Hexapoda</taxon>
        <taxon>Insecta</taxon>
        <taxon>Pterygota</taxon>
        <taxon>Neoptera</taxon>
        <taxon>Endopterygota</taxon>
        <taxon>Diptera</taxon>
        <taxon>Brachycera</taxon>
        <taxon>Muscomorpha</taxon>
        <taxon>Hippoboscoidea</taxon>
        <taxon>Glossinidae</taxon>
        <taxon>Glossina</taxon>
    </lineage>
</organism>
<reference evidence="3" key="1">
    <citation type="submission" date="2015-01" db="EMBL/GenBank/DDBJ databases">
        <authorList>
            <person name="Aksoy S."/>
            <person name="Warren W."/>
            <person name="Wilson R.K."/>
        </authorList>
    </citation>
    <scope>NUCLEOTIDE SEQUENCE [LARGE SCALE GENOMIC DNA]</scope>
    <source>
        <strain evidence="3">IAEA</strain>
    </source>
</reference>